<dbReference type="InterPro" id="IPR036047">
    <property type="entry name" value="F-box-like_dom_sf"/>
</dbReference>
<dbReference type="PROSITE" id="PS50181">
    <property type="entry name" value="FBOX"/>
    <property type="match status" value="1"/>
</dbReference>
<protein>
    <recommendedName>
        <fullName evidence="1">F-box domain-containing protein</fullName>
    </recommendedName>
</protein>
<keyword evidence="3" id="KW-1185">Reference proteome</keyword>
<gene>
    <name evidence="2" type="ORF">QQX98_000323</name>
</gene>
<feature type="domain" description="F-box" evidence="1">
    <location>
        <begin position="176"/>
        <end position="221"/>
    </location>
</feature>
<dbReference type="EMBL" id="JAZAVJ010000003">
    <property type="protein sequence ID" value="KAK7424745.1"/>
    <property type="molecule type" value="Genomic_DNA"/>
</dbReference>
<dbReference type="InterPro" id="IPR001810">
    <property type="entry name" value="F-box_dom"/>
</dbReference>
<dbReference type="SUPFAM" id="SSF81383">
    <property type="entry name" value="F-box domain"/>
    <property type="match status" value="1"/>
</dbReference>
<sequence length="363" mass="42163">MGSKHAPLLFQCLPFDIHFEVVRLLDFGSALNLTSTSRLFHYTLNPRAILPKRALVDLMHERDTAEQNRGEERFACYKCYRFFPKHKFAEKATVDRKSNKGRRITKEGDRFCFDCSAKNRLFDHLHPISNGILTYYFCHNCGQYKTRSAICKGPRLGDDPEATDGTVSCVLPTGEKSRLEAFPTHLLMRVVSFLGFDDALHLTEVSHAFHETVQPAKWVALHTRYRFVRDKWHAEVLDLKPDAVKSYPCYTCCRIRPRDKFTPAQIRKATGYPQASWETRCHACLYQMYGSRRSLMRIEFQRRVMCEICKCPRQGGQTCRGCLELYLKGGIDRGTMYPKTLERFDNDYGVFFNRLDGLFDDKD</sequence>
<reference evidence="2 3" key="1">
    <citation type="journal article" date="2025" name="Microbiol. Resour. Announc.">
        <title>Draft genome sequences for Neonectria magnoliae and Neonectria punicea, canker pathogens of Liriodendron tulipifera and Acer saccharum in West Virginia.</title>
        <authorList>
            <person name="Petronek H.M."/>
            <person name="Kasson M.T."/>
            <person name="Metheny A.M."/>
            <person name="Stauder C.M."/>
            <person name="Lovett B."/>
            <person name="Lynch S.C."/>
            <person name="Garnas J.R."/>
            <person name="Kasson L.R."/>
            <person name="Stajich J.E."/>
        </authorList>
    </citation>
    <scope>NUCLEOTIDE SEQUENCE [LARGE SCALE GENOMIC DNA]</scope>
    <source>
        <strain evidence="2 3">NRRL 64653</strain>
    </source>
</reference>
<evidence type="ECO:0000313" key="2">
    <source>
        <dbReference type="EMBL" id="KAK7424745.1"/>
    </source>
</evidence>
<proteinExistence type="predicted"/>
<evidence type="ECO:0000313" key="3">
    <source>
        <dbReference type="Proteomes" id="UP001498476"/>
    </source>
</evidence>
<dbReference type="SMART" id="SM00256">
    <property type="entry name" value="FBOX"/>
    <property type="match status" value="2"/>
</dbReference>
<name>A0ABR1HV27_9HYPO</name>
<comment type="caution">
    <text evidence="2">The sequence shown here is derived from an EMBL/GenBank/DDBJ whole genome shotgun (WGS) entry which is preliminary data.</text>
</comment>
<organism evidence="2 3">
    <name type="scientific">Neonectria punicea</name>
    <dbReference type="NCBI Taxonomy" id="979145"/>
    <lineage>
        <taxon>Eukaryota</taxon>
        <taxon>Fungi</taxon>
        <taxon>Dikarya</taxon>
        <taxon>Ascomycota</taxon>
        <taxon>Pezizomycotina</taxon>
        <taxon>Sordariomycetes</taxon>
        <taxon>Hypocreomycetidae</taxon>
        <taxon>Hypocreales</taxon>
        <taxon>Nectriaceae</taxon>
        <taxon>Neonectria</taxon>
    </lineage>
</organism>
<accession>A0ABR1HV27</accession>
<evidence type="ECO:0000259" key="1">
    <source>
        <dbReference type="PROSITE" id="PS50181"/>
    </source>
</evidence>
<dbReference type="Proteomes" id="UP001498476">
    <property type="component" value="Unassembled WGS sequence"/>
</dbReference>